<accession>A0ABN0N3N2</accession>
<evidence type="ECO:0000256" key="1">
    <source>
        <dbReference type="SAM" id="SignalP"/>
    </source>
</evidence>
<organism evidence="2 3">
    <name type="scientific">Pseudogulbenkiania ferrooxidans EGD-HP2</name>
    <dbReference type="NCBI Taxonomy" id="1388764"/>
    <lineage>
        <taxon>Bacteria</taxon>
        <taxon>Pseudomonadati</taxon>
        <taxon>Pseudomonadota</taxon>
        <taxon>Betaproteobacteria</taxon>
        <taxon>Neisseriales</taxon>
        <taxon>Chromobacteriaceae</taxon>
        <taxon>Pseudogulbenkiania</taxon>
    </lineage>
</organism>
<name>A0ABN0N3N2_9NEIS</name>
<evidence type="ECO:0000313" key="3">
    <source>
        <dbReference type="Proteomes" id="UP000016426"/>
    </source>
</evidence>
<keyword evidence="1" id="KW-0732">Signal</keyword>
<protein>
    <submittedName>
        <fullName evidence="2">Uncharacterized protein</fullName>
    </submittedName>
</protein>
<feature type="signal peptide" evidence="1">
    <location>
        <begin position="1"/>
        <end position="30"/>
    </location>
</feature>
<dbReference type="EMBL" id="AVPH01000266">
    <property type="protein sequence ID" value="ERE03097.1"/>
    <property type="molecule type" value="Genomic_DNA"/>
</dbReference>
<gene>
    <name evidence="2" type="ORF">O166_13155</name>
</gene>
<sequence>MGRAPHMGSGKHFACAALALALSGPSQADAAGMRLLGRYDGNGRGVEIGADAVHIAIPLDARACHGPGRRVTLYLRGLRADEGPHPGYRVLLVRRGARASGEPVGEFNFYGIGPGVRRDASFDLAPELLASRREPCIVRLLLQAAGPVANAGRAAMDSMEIWRE</sequence>
<comment type="caution">
    <text evidence="2">The sequence shown here is derived from an EMBL/GenBank/DDBJ whole genome shotgun (WGS) entry which is preliminary data.</text>
</comment>
<feature type="chain" id="PRO_5046018749" evidence="1">
    <location>
        <begin position="31"/>
        <end position="164"/>
    </location>
</feature>
<reference evidence="2 3" key="1">
    <citation type="journal article" date="2013" name="Genome Announc.">
        <title>Genome Sequence of the Pigment-Producing Bacterium Pseudogulbenkiania ferrooxidans, Isolated from Loktak Lake.</title>
        <authorList>
            <person name="Puranik S."/>
            <person name="Talkal R."/>
            <person name="Qureshi A."/>
            <person name="Khardenavis A."/>
            <person name="Kapley A."/>
            <person name="Purohit H.J."/>
        </authorList>
    </citation>
    <scope>NUCLEOTIDE SEQUENCE [LARGE SCALE GENOMIC DNA]</scope>
    <source>
        <strain evidence="2 3">EGD-HP2</strain>
    </source>
</reference>
<keyword evidence="3" id="KW-1185">Reference proteome</keyword>
<dbReference type="Proteomes" id="UP000016426">
    <property type="component" value="Unassembled WGS sequence"/>
</dbReference>
<proteinExistence type="predicted"/>
<evidence type="ECO:0000313" key="2">
    <source>
        <dbReference type="EMBL" id="ERE03097.1"/>
    </source>
</evidence>